<evidence type="ECO:0000313" key="5">
    <source>
        <dbReference type="EMBL" id="ORZ34665.1"/>
    </source>
</evidence>
<dbReference type="EMBL" id="MCFL01000035">
    <property type="protein sequence ID" value="ORZ33514.1"/>
    <property type="molecule type" value="Genomic_DNA"/>
</dbReference>
<evidence type="ECO:0000313" key="6">
    <source>
        <dbReference type="EMBL" id="ORZ34672.1"/>
    </source>
</evidence>
<accession>A0A1Y2HNF9</accession>
<dbReference type="EMBL" id="MCFL01000090">
    <property type="protein sequence ID" value="ORZ30297.1"/>
    <property type="molecule type" value="Genomic_DNA"/>
</dbReference>
<evidence type="ECO:0000313" key="3">
    <source>
        <dbReference type="EMBL" id="ORZ30297.1"/>
    </source>
</evidence>
<organism evidence="6 9">
    <name type="scientific">Catenaria anguillulae PL171</name>
    <dbReference type="NCBI Taxonomy" id="765915"/>
    <lineage>
        <taxon>Eukaryota</taxon>
        <taxon>Fungi</taxon>
        <taxon>Fungi incertae sedis</taxon>
        <taxon>Blastocladiomycota</taxon>
        <taxon>Blastocladiomycetes</taxon>
        <taxon>Blastocladiales</taxon>
        <taxon>Catenariaceae</taxon>
        <taxon>Catenaria</taxon>
    </lineage>
</organism>
<dbReference type="Proteomes" id="UP000193411">
    <property type="component" value="Unassembled WGS sequence"/>
</dbReference>
<feature type="chain" id="PRO_5011907733" evidence="1">
    <location>
        <begin position="21"/>
        <end position="56"/>
    </location>
</feature>
<evidence type="ECO:0000313" key="9">
    <source>
        <dbReference type="Proteomes" id="UP000193411"/>
    </source>
</evidence>
<evidence type="ECO:0000313" key="8">
    <source>
        <dbReference type="EMBL" id="ORZ40051.1"/>
    </source>
</evidence>
<reference evidence="6 9" key="1">
    <citation type="submission" date="2016-07" db="EMBL/GenBank/DDBJ databases">
        <title>Pervasive Adenine N6-methylation of Active Genes in Fungi.</title>
        <authorList>
            <consortium name="DOE Joint Genome Institute"/>
            <person name="Mondo S.J."/>
            <person name="Dannebaum R.O."/>
            <person name="Kuo R.C."/>
            <person name="Labutti K."/>
            <person name="Haridas S."/>
            <person name="Kuo A."/>
            <person name="Salamov A."/>
            <person name="Ahrendt S.R."/>
            <person name="Lipzen A."/>
            <person name="Sullivan W."/>
            <person name="Andreopoulos W.B."/>
            <person name="Clum A."/>
            <person name="Lindquist E."/>
            <person name="Daum C."/>
            <person name="Ramamoorthy G.K."/>
            <person name="Gryganskyi A."/>
            <person name="Culley D."/>
            <person name="Magnuson J.K."/>
            <person name="James T.Y."/>
            <person name="O'Malley M.A."/>
            <person name="Stajich J.E."/>
            <person name="Spatafora J.W."/>
            <person name="Visel A."/>
            <person name="Grigoriev I.V."/>
        </authorList>
    </citation>
    <scope>NUCLEOTIDE SEQUENCE [LARGE SCALE GENOMIC DNA]</scope>
    <source>
        <strain evidence="6 9">PL171</strain>
    </source>
</reference>
<proteinExistence type="predicted"/>
<keyword evidence="1" id="KW-0732">Signal</keyword>
<dbReference type="EMBL" id="MCFL01000004">
    <property type="protein sequence ID" value="ORZ40051.1"/>
    <property type="molecule type" value="Genomic_DNA"/>
</dbReference>
<protein>
    <submittedName>
        <fullName evidence="6">Uncharacterized protein</fullName>
    </submittedName>
</protein>
<gene>
    <name evidence="8" type="ORF">BCR44DRAFT_1426167</name>
    <name evidence="6" type="ORF">BCR44DRAFT_1435570</name>
    <name evidence="7" type="ORF">BCR44DRAFT_1435714</name>
    <name evidence="5" type="ORF">BCR44DRAFT_1436179</name>
    <name evidence="4" type="ORF">BCR44DRAFT_1438123</name>
    <name evidence="3" type="ORF">BCR44DRAFT_1445294</name>
    <name evidence="2" type="ORF">BCR44DRAFT_1447727</name>
</gene>
<name>A0A1Y2HNF9_9FUNG</name>
<keyword evidence="9" id="KW-1185">Reference proteome</keyword>
<evidence type="ECO:0000313" key="4">
    <source>
        <dbReference type="EMBL" id="ORZ33514.1"/>
    </source>
</evidence>
<dbReference type="EMBL" id="MCFL01000027">
    <property type="protein sequence ID" value="ORZ34665.1"/>
    <property type="molecule type" value="Genomic_DNA"/>
</dbReference>
<evidence type="ECO:0000256" key="1">
    <source>
        <dbReference type="SAM" id="SignalP"/>
    </source>
</evidence>
<dbReference type="AlphaFoldDB" id="A0A1Y2HNF9"/>
<feature type="signal peptide" evidence="1">
    <location>
        <begin position="1"/>
        <end position="20"/>
    </location>
</feature>
<dbReference type="EMBL" id="MCFL01000026">
    <property type="protein sequence ID" value="ORZ34749.1"/>
    <property type="molecule type" value="Genomic_DNA"/>
</dbReference>
<evidence type="ECO:0000313" key="2">
    <source>
        <dbReference type="EMBL" id="ORZ29815.1"/>
    </source>
</evidence>
<evidence type="ECO:0000313" key="7">
    <source>
        <dbReference type="EMBL" id="ORZ34749.1"/>
    </source>
</evidence>
<dbReference type="EMBL" id="MCFL01000126">
    <property type="protein sequence ID" value="ORZ29815.1"/>
    <property type="molecule type" value="Genomic_DNA"/>
</dbReference>
<sequence length="56" mass="6069">MYYCHTLPVWFIIHPLMCNCTCTVPHVARTSQGGIASPQGLCRPIRPGSEGIAARG</sequence>
<dbReference type="EMBL" id="MCFL01000026">
    <property type="protein sequence ID" value="ORZ34672.1"/>
    <property type="molecule type" value="Genomic_DNA"/>
</dbReference>
<comment type="caution">
    <text evidence="6">The sequence shown here is derived from an EMBL/GenBank/DDBJ whole genome shotgun (WGS) entry which is preliminary data.</text>
</comment>